<sequence>MVKIWVLNIIQVLIADFFSKHPYAFRFQSFLRLIIFFIIIIPFSATRTKIISQIFSILEQHKFHWFFVSCLCGCLCAFKNAKSSLIFLVPNWCVSLRVSQLLTVMFFNEFHISKPRKVFVKKFTFFSKFFSDAKMLPLHSSVTFRLF</sequence>
<keyword evidence="3" id="KW-1185">Reference proteome</keyword>
<evidence type="ECO:0000256" key="1">
    <source>
        <dbReference type="SAM" id="Phobius"/>
    </source>
</evidence>
<reference evidence="2" key="1">
    <citation type="submission" date="2021-01" db="UniProtKB">
        <authorList>
            <consortium name="EnsemblPlants"/>
        </authorList>
    </citation>
    <scope>IDENTIFICATION</scope>
</reference>
<dbReference type="EnsemblPlants" id="Kaladp1231s0002.1.v1.1">
    <property type="protein sequence ID" value="Kaladp1231s0002.1.v1.1.CDS.1"/>
    <property type="gene ID" value="Kaladp1231s0002.v1.1"/>
</dbReference>
<dbReference type="Gramene" id="Kaladp1231s0002.1.v1.1">
    <property type="protein sequence ID" value="Kaladp1231s0002.1.v1.1.CDS.1"/>
    <property type="gene ID" value="Kaladp1231s0002.v1.1"/>
</dbReference>
<accession>A0A7N0VLL4</accession>
<evidence type="ECO:0000313" key="2">
    <source>
        <dbReference type="EnsemblPlants" id="Kaladp1231s0002.1.v1.1.CDS.1"/>
    </source>
</evidence>
<keyword evidence="1" id="KW-1133">Transmembrane helix</keyword>
<protein>
    <submittedName>
        <fullName evidence="2">Uncharacterized protein</fullName>
    </submittedName>
</protein>
<evidence type="ECO:0000313" key="3">
    <source>
        <dbReference type="Proteomes" id="UP000594263"/>
    </source>
</evidence>
<organism evidence="2 3">
    <name type="scientific">Kalanchoe fedtschenkoi</name>
    <name type="common">Lavender scallops</name>
    <name type="synonym">South American air plant</name>
    <dbReference type="NCBI Taxonomy" id="63787"/>
    <lineage>
        <taxon>Eukaryota</taxon>
        <taxon>Viridiplantae</taxon>
        <taxon>Streptophyta</taxon>
        <taxon>Embryophyta</taxon>
        <taxon>Tracheophyta</taxon>
        <taxon>Spermatophyta</taxon>
        <taxon>Magnoliopsida</taxon>
        <taxon>eudicotyledons</taxon>
        <taxon>Gunneridae</taxon>
        <taxon>Pentapetalae</taxon>
        <taxon>Saxifragales</taxon>
        <taxon>Crassulaceae</taxon>
        <taxon>Kalanchoe</taxon>
    </lineage>
</organism>
<name>A0A7N0VLL4_KALFE</name>
<dbReference type="AlphaFoldDB" id="A0A7N0VLL4"/>
<feature type="transmembrane region" description="Helical" evidence="1">
    <location>
        <begin position="23"/>
        <end position="43"/>
    </location>
</feature>
<dbReference type="Proteomes" id="UP000594263">
    <property type="component" value="Unplaced"/>
</dbReference>
<keyword evidence="1" id="KW-0812">Transmembrane</keyword>
<keyword evidence="1" id="KW-0472">Membrane</keyword>
<proteinExistence type="predicted"/>